<evidence type="ECO:0000256" key="6">
    <source>
        <dbReference type="ARBA" id="ARBA00023136"/>
    </source>
</evidence>
<dbReference type="EMBL" id="BAAAAF010000002">
    <property type="protein sequence ID" value="GAA0034817.1"/>
    <property type="molecule type" value="Genomic_DNA"/>
</dbReference>
<gene>
    <name evidence="9" type="ORF">NCCP602_07780</name>
</gene>
<dbReference type="Proteomes" id="UP001498238">
    <property type="component" value="Unassembled WGS sequence"/>
</dbReference>
<feature type="domain" description="ABC3 transporter permease C-terminal" evidence="8">
    <location>
        <begin position="59"/>
        <end position="180"/>
    </location>
</feature>
<accession>A0ABP3C571</accession>
<dbReference type="PANTHER" id="PTHR30489">
    <property type="entry name" value="LIPOPROTEIN-RELEASING SYSTEM TRANSMEMBRANE PROTEIN LOLE"/>
    <property type="match status" value="1"/>
</dbReference>
<evidence type="ECO:0000313" key="9">
    <source>
        <dbReference type="EMBL" id="GAA0034817.1"/>
    </source>
</evidence>
<dbReference type="Pfam" id="PF02687">
    <property type="entry name" value="FtsX"/>
    <property type="match status" value="2"/>
</dbReference>
<keyword evidence="10" id="KW-1185">Reference proteome</keyword>
<feature type="domain" description="ABC3 transporter permease C-terminal" evidence="8">
    <location>
        <begin position="324"/>
        <end position="430"/>
    </location>
</feature>
<feature type="transmembrane region" description="Helical" evidence="7">
    <location>
        <begin position="150"/>
        <end position="170"/>
    </location>
</feature>
<evidence type="ECO:0000256" key="4">
    <source>
        <dbReference type="ARBA" id="ARBA00022692"/>
    </source>
</evidence>
<keyword evidence="5 7" id="KW-1133">Transmembrane helix</keyword>
<comment type="caution">
    <text evidence="9">The sequence shown here is derived from an EMBL/GenBank/DDBJ whole genome shotgun (WGS) entry which is preliminary data.</text>
</comment>
<evidence type="ECO:0000259" key="8">
    <source>
        <dbReference type="Pfam" id="PF02687"/>
    </source>
</evidence>
<comment type="similarity">
    <text evidence="2">Belongs to the ABC-4 integral membrane protein family. LolC/E subfamily.</text>
</comment>
<proteinExistence type="inferred from homology"/>
<evidence type="ECO:0000256" key="5">
    <source>
        <dbReference type="ARBA" id="ARBA00022989"/>
    </source>
</evidence>
<feature type="transmembrane region" description="Helical" evidence="7">
    <location>
        <begin position="374"/>
        <end position="398"/>
    </location>
</feature>
<keyword evidence="6 7" id="KW-0472">Membrane</keyword>
<feature type="transmembrane region" description="Helical" evidence="7">
    <location>
        <begin position="283"/>
        <end position="303"/>
    </location>
</feature>
<feature type="transmembrane region" description="Helical" evidence="7">
    <location>
        <begin position="224"/>
        <end position="244"/>
    </location>
</feature>
<feature type="transmembrane region" description="Helical" evidence="7">
    <location>
        <begin position="109"/>
        <end position="130"/>
    </location>
</feature>
<feature type="transmembrane region" description="Helical" evidence="7">
    <location>
        <begin position="200"/>
        <end position="218"/>
    </location>
</feature>
<feature type="transmembrane region" description="Helical" evidence="7">
    <location>
        <begin position="16"/>
        <end position="38"/>
    </location>
</feature>
<dbReference type="InterPro" id="IPR003838">
    <property type="entry name" value="ABC3_permease_C"/>
</dbReference>
<evidence type="ECO:0000256" key="3">
    <source>
        <dbReference type="ARBA" id="ARBA00022475"/>
    </source>
</evidence>
<evidence type="ECO:0000313" key="10">
    <source>
        <dbReference type="Proteomes" id="UP001498238"/>
    </source>
</evidence>
<dbReference type="InterPro" id="IPR051447">
    <property type="entry name" value="Lipoprotein-release_system"/>
</dbReference>
<evidence type="ECO:0000256" key="2">
    <source>
        <dbReference type="ARBA" id="ARBA00005236"/>
    </source>
</evidence>
<dbReference type="RefSeq" id="WP_339391783.1">
    <property type="nucleotide sequence ID" value="NZ_BAAAAF010000002.1"/>
</dbReference>
<comment type="subcellular location">
    <subcellularLocation>
        <location evidence="1">Cell membrane</location>
        <topology evidence="1">Multi-pass membrane protein</topology>
    </subcellularLocation>
</comment>
<protein>
    <recommendedName>
        <fullName evidence="8">ABC3 transporter permease C-terminal domain-containing protein</fullName>
    </recommendedName>
</protein>
<keyword evidence="3" id="KW-1003">Cell membrane</keyword>
<organism evidence="9 10">
    <name type="scientific">Brevibacterium metallidurans</name>
    <dbReference type="NCBI Taxonomy" id="1482676"/>
    <lineage>
        <taxon>Bacteria</taxon>
        <taxon>Bacillati</taxon>
        <taxon>Actinomycetota</taxon>
        <taxon>Actinomycetes</taxon>
        <taxon>Micrococcales</taxon>
        <taxon>Brevibacteriaceae</taxon>
        <taxon>Brevibacterium</taxon>
    </lineage>
</organism>
<reference evidence="9 10" key="1">
    <citation type="submission" date="2024-01" db="EMBL/GenBank/DDBJ databases">
        <title>Characterization of antibiotic resistant novel bacterial strains and their environmental applications.</title>
        <authorList>
            <person name="Manzoor S."/>
            <person name="Abbas S."/>
            <person name="Arshad M."/>
            <person name="Ahmed I."/>
        </authorList>
    </citation>
    <scope>NUCLEOTIDE SEQUENCE [LARGE SCALE GENOMIC DNA]</scope>
    <source>
        <strain evidence="9 10">NCCP-602</strain>
    </source>
</reference>
<feature type="transmembrane region" description="Helical" evidence="7">
    <location>
        <begin position="410"/>
        <end position="430"/>
    </location>
</feature>
<dbReference type="PANTHER" id="PTHR30489:SF0">
    <property type="entry name" value="LIPOPROTEIN-RELEASING SYSTEM TRANSMEMBRANE PROTEIN LOLE"/>
    <property type="match status" value="1"/>
</dbReference>
<keyword evidence="4 7" id="KW-0812">Transmembrane</keyword>
<evidence type="ECO:0000256" key="7">
    <source>
        <dbReference type="SAM" id="Phobius"/>
    </source>
</evidence>
<feature type="transmembrane region" description="Helical" evidence="7">
    <location>
        <begin position="58"/>
        <end position="80"/>
    </location>
</feature>
<sequence length="441" mass="44300">MIRIALQSAAHHRRSFLATGLVILVGTTLVTAMAGILATGLDAGTVGADRPFLTQFPLIMGTWILAIVIFAVVSTVAVALDNRTEEIIGLRLIGATPEQVRHMTAVETAAISVVAAVPGALLGYLLGGVIVSRVVALGLISPASGFAPGVVLPAAAGLFVVVSGVLGGYLGARAAAHRSPVGAIDIGRARRQSPGIRRGAAVMLIAAGLTASATSLTMDAASVYATAATGPGVVLVSVGTALLAGEILALTNRVLGVVPDRGSAVGHLARINLRAVPQRTRPLVTFLVLFIGVSAGTLSMQAIENEANADSGGIGAVMASINYLVVVLIAAFMAIALANNLVSAINARQQELTDMRLVGATTTQVRGTVLTEGAVAVLASAVCATVVAAIAVVPFAIAKLGTPLAVLDPVPYVSMIAVAAVLTLGIIAVATQAPGRRAESG</sequence>
<feature type="transmembrane region" description="Helical" evidence="7">
    <location>
        <begin position="323"/>
        <end position="342"/>
    </location>
</feature>
<name>A0ABP3C571_9MICO</name>
<evidence type="ECO:0000256" key="1">
    <source>
        <dbReference type="ARBA" id="ARBA00004651"/>
    </source>
</evidence>